<evidence type="ECO:0000256" key="8">
    <source>
        <dbReference type="ARBA" id="ARBA00023277"/>
    </source>
</evidence>
<dbReference type="GO" id="GO:0005980">
    <property type="term" value="P:glycogen catabolic process"/>
    <property type="evidence" value="ECO:0007669"/>
    <property type="project" value="TreeGrafter"/>
</dbReference>
<dbReference type="GO" id="GO:0030170">
    <property type="term" value="F:pyridoxal phosphate binding"/>
    <property type="evidence" value="ECO:0007669"/>
    <property type="project" value="InterPro"/>
</dbReference>
<dbReference type="PANTHER" id="PTHR11468:SF3">
    <property type="entry name" value="GLYCOGEN PHOSPHORYLASE, LIVER FORM"/>
    <property type="match status" value="1"/>
</dbReference>
<dbReference type="AlphaFoldDB" id="A0A252F2X7"/>
<comment type="function">
    <text evidence="11">Allosteric enzyme that catalyzes the rate-limiting step in glycogen catabolism, the phosphorolytic cleavage of glycogen to produce glucose-1-phosphate, and plays a central role in maintaining cellular and organismal glucose homeostasis.</text>
</comment>
<dbReference type="PANTHER" id="PTHR11468">
    <property type="entry name" value="GLYCOGEN PHOSPHORYLASE"/>
    <property type="match status" value="1"/>
</dbReference>
<keyword evidence="7 10" id="KW-0663">Pyridoxal phosphate</keyword>
<feature type="modified residue" description="N6-(pyridoxal phosphate)lysine" evidence="10">
    <location>
        <position position="632"/>
    </location>
</feature>
<dbReference type="SUPFAM" id="SSF53756">
    <property type="entry name" value="UDP-Glycosyltransferase/glycogen phosphorylase"/>
    <property type="match status" value="1"/>
</dbReference>
<accession>A0A252F2X7</accession>
<evidence type="ECO:0000256" key="3">
    <source>
        <dbReference type="ARBA" id="ARBA00006047"/>
    </source>
</evidence>
<evidence type="ECO:0000256" key="9">
    <source>
        <dbReference type="ARBA" id="ARBA00025174"/>
    </source>
</evidence>
<evidence type="ECO:0000256" key="10">
    <source>
        <dbReference type="PIRSR" id="PIRSR000460-1"/>
    </source>
</evidence>
<evidence type="ECO:0000313" key="12">
    <source>
        <dbReference type="EMBL" id="OUM20126.1"/>
    </source>
</evidence>
<dbReference type="EMBL" id="NHOC01000007">
    <property type="protein sequence ID" value="OUM20126.1"/>
    <property type="molecule type" value="Genomic_DNA"/>
</dbReference>
<dbReference type="InterPro" id="IPR035090">
    <property type="entry name" value="Pyridoxal_P_attach_site"/>
</dbReference>
<dbReference type="Proteomes" id="UP000194903">
    <property type="component" value="Unassembled WGS sequence"/>
</dbReference>
<keyword evidence="8 11" id="KW-0119">Carbohydrate metabolism</keyword>
<sequence length="793" mass="91159">MNCSKIMDNMEVYLRSDLRKDLDEANAQDLHHALSKAIMSEIAEPWKESLLLHQAGRHAYYMSAEFLIGRAIYNNLLCLGIYDEVEEKFKERGLDLSMLEEVEDASLGNGGLGRLAACFLDSAATLDLPLDGYGIRYRYGLFKQYIQDGFQKETADDWTRFGDPWSIRSDSDAVLVKFADQTVRAVPYDIPIIGYGTKHIGNLRLWQAESISSFDFNEFNAQHYDASVREKNRAEDISRVLYPNDSTDEGKKLRLKQQYFFCSASLQDIIKKYKANHGNDFTRFAEFNAIQLNDTHPVISIPELVRLLTTYEGVEFRQAVEIAQKTFAYTNHTILPEALEKWNKHLLIAVVPEIYEIIEKINNMFIDELYKQQRNPDFIQDVQIIKHDMVHMANLAMYGSSYVNGVAAIHTEILKKNTLHSFYELWPERFQNKTNGITQRRWLAMNNRELSALITRLLGSDAWVTDLTQLKKLEKYAHDEAVLDEFWNIKHQKKRQLGMFMLKHDGTAPIKGSIYDIQIKRLHEYKRQFLNALSILYIYYGIKDGSIQDFYPTTFIFGAKAAPGYDRAKGIIKLINEIARLIENDGQVRDKIRVVFVSNYNVSYAEKLVAAANVSEQISTAGTEASGTGNMKLMLNGAVTLGTMDGANVEIVEEAGLENEYIFGGTVEEIERQENNNYIPYNIYNGDPKIKRVMEALVNGTLNDGGTGIFRELYDSIIHKVDWGQSHPDKYFLMYDFQSYVDTKLRLNRDYRDKYAFASKCWMNICNAGKFSSDRTIQDYAANIWHIDPVEFE</sequence>
<dbReference type="EC" id="2.4.1.1" evidence="11"/>
<evidence type="ECO:0000256" key="2">
    <source>
        <dbReference type="ARBA" id="ARBA00001933"/>
    </source>
</evidence>
<organism evidence="12 13">
    <name type="scientific">Butyricicoccus porcorum</name>
    <dbReference type="NCBI Taxonomy" id="1945634"/>
    <lineage>
        <taxon>Bacteria</taxon>
        <taxon>Bacillati</taxon>
        <taxon>Bacillota</taxon>
        <taxon>Clostridia</taxon>
        <taxon>Eubacteriales</taxon>
        <taxon>Butyricicoccaceae</taxon>
        <taxon>Butyricicoccus</taxon>
    </lineage>
</organism>
<evidence type="ECO:0000256" key="11">
    <source>
        <dbReference type="RuleBase" id="RU000587"/>
    </source>
</evidence>
<reference evidence="12 13" key="1">
    <citation type="submission" date="2017-05" db="EMBL/GenBank/DDBJ databases">
        <title>Butyricicoccus porcorum sp. nov. a butyrate-producing bacterium from the swine intestinal tract.</title>
        <authorList>
            <person name="Trachsel J."/>
            <person name="Humphrey S."/>
            <person name="Allen H.K."/>
        </authorList>
    </citation>
    <scope>NUCLEOTIDE SEQUENCE [LARGE SCALE GENOMIC DNA]</scope>
    <source>
        <strain evidence="12">BB10</strain>
    </source>
</reference>
<keyword evidence="4" id="KW-0021">Allosteric enzyme</keyword>
<dbReference type="NCBIfam" id="TIGR02093">
    <property type="entry name" value="P_ylase"/>
    <property type="match status" value="1"/>
</dbReference>
<evidence type="ECO:0000256" key="1">
    <source>
        <dbReference type="ARBA" id="ARBA00001275"/>
    </source>
</evidence>
<dbReference type="FunFam" id="3.40.50.2000:FF:000003">
    <property type="entry name" value="Alpha-1,4 glucan phosphorylase"/>
    <property type="match status" value="1"/>
</dbReference>
<evidence type="ECO:0000256" key="4">
    <source>
        <dbReference type="ARBA" id="ARBA00022533"/>
    </source>
</evidence>
<name>A0A252F2X7_9FIRM</name>
<dbReference type="OrthoDB" id="9760804at2"/>
<evidence type="ECO:0000256" key="5">
    <source>
        <dbReference type="ARBA" id="ARBA00022676"/>
    </source>
</evidence>
<comment type="catalytic activity">
    <reaction evidence="1 11">
        <text>[(1-&gt;4)-alpha-D-glucosyl](n) + phosphate = [(1-&gt;4)-alpha-D-glucosyl](n-1) + alpha-D-glucose 1-phosphate</text>
        <dbReference type="Rhea" id="RHEA:41732"/>
        <dbReference type="Rhea" id="RHEA-COMP:9584"/>
        <dbReference type="Rhea" id="RHEA-COMP:9586"/>
        <dbReference type="ChEBI" id="CHEBI:15444"/>
        <dbReference type="ChEBI" id="CHEBI:43474"/>
        <dbReference type="ChEBI" id="CHEBI:58601"/>
        <dbReference type="EC" id="2.4.1.1"/>
    </reaction>
</comment>
<dbReference type="Pfam" id="PF00343">
    <property type="entry name" value="Phosphorylase"/>
    <property type="match status" value="1"/>
</dbReference>
<comment type="cofactor">
    <cofactor evidence="2 11">
        <name>pyridoxal 5'-phosphate</name>
        <dbReference type="ChEBI" id="CHEBI:597326"/>
    </cofactor>
</comment>
<dbReference type="PIRSF" id="PIRSF000460">
    <property type="entry name" value="Pprylas_GlgP"/>
    <property type="match status" value="1"/>
</dbReference>
<comment type="similarity">
    <text evidence="3 11">Belongs to the glycogen phosphorylase family.</text>
</comment>
<comment type="function">
    <text evidence="9">Phosphorylase is an important allosteric enzyme in carbohydrate metabolism. Enzymes from different sources differ in their regulatory mechanisms and in their natural substrates. However, all known phosphorylases share catalytic and structural properties.</text>
</comment>
<dbReference type="GO" id="GO:0008184">
    <property type="term" value="F:glycogen phosphorylase activity"/>
    <property type="evidence" value="ECO:0007669"/>
    <property type="project" value="InterPro"/>
</dbReference>
<dbReference type="RefSeq" id="WP_087020078.1">
    <property type="nucleotide sequence ID" value="NZ_CP178353.1"/>
</dbReference>
<evidence type="ECO:0000256" key="7">
    <source>
        <dbReference type="ARBA" id="ARBA00022898"/>
    </source>
</evidence>
<dbReference type="InterPro" id="IPR011833">
    <property type="entry name" value="Glycg_phsphrylas"/>
</dbReference>
<dbReference type="InterPro" id="IPR000811">
    <property type="entry name" value="Glyco_trans_35"/>
</dbReference>
<dbReference type="Gene3D" id="3.40.50.2000">
    <property type="entry name" value="Glycogen Phosphorylase B"/>
    <property type="match status" value="2"/>
</dbReference>
<keyword evidence="5 11" id="KW-0328">Glycosyltransferase</keyword>
<proteinExistence type="inferred from homology"/>
<keyword evidence="13" id="KW-1185">Reference proteome</keyword>
<dbReference type="CDD" id="cd04300">
    <property type="entry name" value="GT35_Glycogen_Phosphorylase"/>
    <property type="match status" value="1"/>
</dbReference>
<comment type="caution">
    <text evidence="12">The sequence shown here is derived from an EMBL/GenBank/DDBJ whole genome shotgun (WGS) entry which is preliminary data.</text>
</comment>
<dbReference type="PROSITE" id="PS00102">
    <property type="entry name" value="PHOSPHORYLASE"/>
    <property type="match status" value="1"/>
</dbReference>
<keyword evidence="6 11" id="KW-0808">Transferase</keyword>
<evidence type="ECO:0000256" key="6">
    <source>
        <dbReference type="ARBA" id="ARBA00022679"/>
    </source>
</evidence>
<gene>
    <name evidence="12" type="ORF">CBW42_08680</name>
</gene>
<evidence type="ECO:0000313" key="13">
    <source>
        <dbReference type="Proteomes" id="UP000194903"/>
    </source>
</evidence>
<protein>
    <recommendedName>
        <fullName evidence="11">Alpha-1,4 glucan phosphorylase</fullName>
        <ecNumber evidence="11">2.4.1.1</ecNumber>
    </recommendedName>
</protein>
<dbReference type="GO" id="GO:0005737">
    <property type="term" value="C:cytoplasm"/>
    <property type="evidence" value="ECO:0007669"/>
    <property type="project" value="TreeGrafter"/>
</dbReference>